<gene>
    <name evidence="10" type="ORF">DIT71_07310</name>
</gene>
<dbReference type="GO" id="GO:0005198">
    <property type="term" value="F:structural molecule activity"/>
    <property type="evidence" value="ECO:0007669"/>
    <property type="project" value="InterPro"/>
</dbReference>
<comment type="similarity">
    <text evidence="3">Belongs to the flagella basal body rod proteins family.</text>
</comment>
<dbReference type="NCBIfam" id="TIGR02492">
    <property type="entry name" value="flgK_ends"/>
    <property type="match status" value="1"/>
</dbReference>
<keyword evidence="10" id="KW-0282">Flagellum</keyword>
<dbReference type="GO" id="GO:0005576">
    <property type="term" value="C:extracellular region"/>
    <property type="evidence" value="ECO:0007669"/>
    <property type="project" value="UniProtKB-SubCell"/>
</dbReference>
<evidence type="ECO:0000256" key="2">
    <source>
        <dbReference type="ARBA" id="ARBA00004613"/>
    </source>
</evidence>
<keyword evidence="5" id="KW-0964">Secreted</keyword>
<dbReference type="PANTHER" id="PTHR30033">
    <property type="entry name" value="FLAGELLAR HOOK-ASSOCIATED PROTEIN 1"/>
    <property type="match status" value="1"/>
</dbReference>
<keyword evidence="6" id="KW-0975">Bacterial flagellum</keyword>
<dbReference type="OrthoDB" id="9802553at2"/>
<dbReference type="PRINTS" id="PR01005">
    <property type="entry name" value="FLGHOOKAP1"/>
</dbReference>
<sequence length="677" mass="72609">MAGLINIGLTGILGHQAALNTTGNNITNANTPGYSRQEVQFETQAAQRTGAGSVGTGVNVTNIRRLANEFLTQQVREDSTLFGEQEALNSELSRLDNLLGGESTGLSNALNNFFASMQNAAEDPASLPQRQLVLSEAQQVVNRFEALNQEFIQQRESVKTQMQQGAKDATTLLKSIAELNNAISESPGLAQGREPNELLDKRGENLRQLSELVSIRVTQAEGSQVNVSLSNGQSLVVGSQAAQLGTRANSEDPTSLEFTLTTGGRTLNVDEQINGGKLGGLRRFESEGLQPAFDELGRVAIALSDSVNHQHEIGMDLEGDLGRLFFSDINSEAAQRGRVVANANNAAPQNAQLAVEITDSAALAAGSWSLEFGGDGRNFELVNRATGEVVNQGRLPDPVQSEISMPGFNIRVEGGTFNAGDKYLVQPSRNAAGNIGLEVNREEDLAFASPVRAEGGDANTGDATITQGKMLNVRDPFTNSLLENFRQDGQLDPPLRVEFEQVGDDLVYNIVNADTGASVPAGAPASVFERGISNKLFSEDPRDDNYFGFQFEISGNPSPGDSFRIEYNTNGVSDNRNAEFMAALGTKNTLNNGSQSFAEGYAGLVEDIGVKTRQSQLDKDAGKTLLEQSSNQRESVSGVNLDEEAGRLIQYQAAYNASAQVMTVAQDLFNTLLQSFR</sequence>
<dbReference type="Pfam" id="PF00460">
    <property type="entry name" value="Flg_bb_rod"/>
    <property type="match status" value="1"/>
</dbReference>
<feature type="domain" description="Flagellar basal body rod protein N-terminal" evidence="7">
    <location>
        <begin position="15"/>
        <end position="34"/>
    </location>
</feature>
<evidence type="ECO:0000259" key="8">
    <source>
        <dbReference type="Pfam" id="PF06429"/>
    </source>
</evidence>
<reference evidence="10 11" key="2">
    <citation type="submission" date="2018-06" db="EMBL/GenBank/DDBJ databases">
        <title>Marinobactersediminissp. nov, a moderately halophilic bacterium isolated from marine solar saltern.</title>
        <authorList>
            <person name="Zhang Y."/>
        </authorList>
    </citation>
    <scope>NUCLEOTIDE SEQUENCE [LARGE SCALE GENOMIC DNA]</scope>
    <source>
        <strain evidence="10 11">F01</strain>
    </source>
</reference>
<dbReference type="InterPro" id="IPR010930">
    <property type="entry name" value="Flg_bb/hook_C_dom"/>
</dbReference>
<evidence type="ECO:0000259" key="9">
    <source>
        <dbReference type="Pfam" id="PF22638"/>
    </source>
</evidence>
<dbReference type="GO" id="GO:0009424">
    <property type="term" value="C:bacterial-type flagellum hook"/>
    <property type="evidence" value="ECO:0007669"/>
    <property type="project" value="InterPro"/>
</dbReference>
<evidence type="ECO:0000313" key="11">
    <source>
        <dbReference type="Proteomes" id="UP000253987"/>
    </source>
</evidence>
<name>A0A2V3ZKU4_9GAMM</name>
<keyword evidence="10" id="KW-0966">Cell projection</keyword>
<dbReference type="PANTHER" id="PTHR30033:SF1">
    <property type="entry name" value="FLAGELLAR HOOK-ASSOCIATED PROTEIN 1"/>
    <property type="match status" value="1"/>
</dbReference>
<dbReference type="InterPro" id="IPR002371">
    <property type="entry name" value="FlgK"/>
</dbReference>
<comment type="subcellular location">
    <subcellularLocation>
        <location evidence="1">Bacterial flagellum</location>
    </subcellularLocation>
    <subcellularLocation>
        <location evidence="2">Secreted</location>
    </subcellularLocation>
</comment>
<evidence type="ECO:0000259" key="7">
    <source>
        <dbReference type="Pfam" id="PF00460"/>
    </source>
</evidence>
<dbReference type="SUPFAM" id="SSF64518">
    <property type="entry name" value="Phase 1 flagellin"/>
    <property type="match status" value="1"/>
</dbReference>
<dbReference type="InterPro" id="IPR053927">
    <property type="entry name" value="FlgK_helical"/>
</dbReference>
<evidence type="ECO:0000256" key="3">
    <source>
        <dbReference type="ARBA" id="ARBA00009677"/>
    </source>
</evidence>
<protein>
    <recommendedName>
        <fullName evidence="4">Flagellar hook-associated protein 1</fullName>
    </recommendedName>
</protein>
<proteinExistence type="inferred from homology"/>
<comment type="caution">
    <text evidence="10">The sequence shown here is derived from an EMBL/GenBank/DDBJ whole genome shotgun (WGS) entry which is preliminary data.</text>
</comment>
<evidence type="ECO:0000256" key="4">
    <source>
        <dbReference type="ARBA" id="ARBA00016244"/>
    </source>
</evidence>
<dbReference type="AlphaFoldDB" id="A0A2V3ZKU4"/>
<dbReference type="RefSeq" id="WP_114612555.1">
    <property type="nucleotide sequence ID" value="NZ_QFWX01000003.1"/>
</dbReference>
<keyword evidence="10" id="KW-0969">Cilium</keyword>
<dbReference type="EMBL" id="QFWX01000003">
    <property type="protein sequence ID" value="PXX91674.1"/>
    <property type="molecule type" value="Genomic_DNA"/>
</dbReference>
<evidence type="ECO:0000313" key="10">
    <source>
        <dbReference type="EMBL" id="PXX91674.1"/>
    </source>
</evidence>
<feature type="domain" description="Flagellar basal-body/hook protein C-terminal" evidence="8">
    <location>
        <begin position="636"/>
        <end position="674"/>
    </location>
</feature>
<keyword evidence="11" id="KW-1185">Reference proteome</keyword>
<dbReference type="GO" id="GO:0044780">
    <property type="term" value="P:bacterial-type flagellum assembly"/>
    <property type="evidence" value="ECO:0007669"/>
    <property type="project" value="InterPro"/>
</dbReference>
<accession>A0A2V3ZKU4</accession>
<reference evidence="11" key="1">
    <citation type="submission" date="2018-05" db="EMBL/GenBank/DDBJ databases">
        <authorList>
            <person name="Lu D."/>
        </authorList>
    </citation>
    <scope>NUCLEOTIDE SEQUENCE [LARGE SCALE GENOMIC DNA]</scope>
    <source>
        <strain evidence="11">F01</strain>
    </source>
</reference>
<dbReference type="Pfam" id="PF22638">
    <property type="entry name" value="FlgK_D1"/>
    <property type="match status" value="1"/>
</dbReference>
<evidence type="ECO:0000256" key="6">
    <source>
        <dbReference type="ARBA" id="ARBA00023143"/>
    </source>
</evidence>
<feature type="domain" description="Flagellar hook-associated protein FlgK helical" evidence="9">
    <location>
        <begin position="92"/>
        <end position="326"/>
    </location>
</feature>
<dbReference type="Proteomes" id="UP000253987">
    <property type="component" value="Unassembled WGS sequence"/>
</dbReference>
<dbReference type="InterPro" id="IPR001444">
    <property type="entry name" value="Flag_bb_rod_N"/>
</dbReference>
<evidence type="ECO:0000256" key="1">
    <source>
        <dbReference type="ARBA" id="ARBA00004365"/>
    </source>
</evidence>
<dbReference type="Pfam" id="PF06429">
    <property type="entry name" value="Flg_bbr_C"/>
    <property type="match status" value="1"/>
</dbReference>
<evidence type="ECO:0000256" key="5">
    <source>
        <dbReference type="ARBA" id="ARBA00022525"/>
    </source>
</evidence>
<organism evidence="10 11">
    <name type="scientific">Marinobacter vulgaris</name>
    <dbReference type="NCBI Taxonomy" id="1928331"/>
    <lineage>
        <taxon>Bacteria</taxon>
        <taxon>Pseudomonadati</taxon>
        <taxon>Pseudomonadota</taxon>
        <taxon>Gammaproteobacteria</taxon>
        <taxon>Pseudomonadales</taxon>
        <taxon>Marinobacteraceae</taxon>
        <taxon>Marinobacter</taxon>
    </lineage>
</organism>